<accession>A0A942T047</accession>
<comment type="caution">
    <text evidence="7">The sequence shown here is derived from an EMBL/GenBank/DDBJ whole genome shotgun (WGS) entry which is preliminary data.</text>
</comment>
<keyword evidence="3" id="KW-0547">Nucleotide-binding</keyword>
<evidence type="ECO:0000256" key="5">
    <source>
        <dbReference type="ARBA" id="ARBA00022840"/>
    </source>
</evidence>
<evidence type="ECO:0000256" key="1">
    <source>
        <dbReference type="ARBA" id="ARBA00022527"/>
    </source>
</evidence>
<dbReference type="InterPro" id="IPR003594">
    <property type="entry name" value="HATPase_dom"/>
</dbReference>
<keyword evidence="2" id="KW-0808">Transferase</keyword>
<evidence type="ECO:0000259" key="6">
    <source>
        <dbReference type="Pfam" id="PF13581"/>
    </source>
</evidence>
<dbReference type="Gene3D" id="3.30.565.10">
    <property type="entry name" value="Histidine kinase-like ATPase, C-terminal domain"/>
    <property type="match status" value="1"/>
</dbReference>
<dbReference type="PANTHER" id="PTHR35526">
    <property type="entry name" value="ANTI-SIGMA-F FACTOR RSBW-RELATED"/>
    <property type="match status" value="1"/>
</dbReference>
<gene>
    <name evidence="7" type="ORF">KHB02_19085</name>
</gene>
<dbReference type="InterPro" id="IPR036890">
    <property type="entry name" value="HATPase_C_sf"/>
</dbReference>
<dbReference type="Pfam" id="PF13581">
    <property type="entry name" value="HATPase_c_2"/>
    <property type="match status" value="1"/>
</dbReference>
<dbReference type="AlphaFoldDB" id="A0A942T047"/>
<dbReference type="SUPFAM" id="SSF55874">
    <property type="entry name" value="ATPase domain of HSP90 chaperone/DNA topoisomerase II/histidine kinase"/>
    <property type="match status" value="1"/>
</dbReference>
<dbReference type="PANTHER" id="PTHR35526:SF3">
    <property type="entry name" value="ANTI-SIGMA-F FACTOR RSBW"/>
    <property type="match status" value="1"/>
</dbReference>
<dbReference type="CDD" id="cd16936">
    <property type="entry name" value="HATPase_RsbW-like"/>
    <property type="match status" value="1"/>
</dbReference>
<keyword evidence="4" id="KW-0418">Kinase</keyword>
<protein>
    <submittedName>
        <fullName evidence="7">ATP-binding protein</fullName>
    </submittedName>
</protein>
<dbReference type="GO" id="GO:0004674">
    <property type="term" value="F:protein serine/threonine kinase activity"/>
    <property type="evidence" value="ECO:0007669"/>
    <property type="project" value="UniProtKB-KW"/>
</dbReference>
<evidence type="ECO:0000256" key="4">
    <source>
        <dbReference type="ARBA" id="ARBA00022777"/>
    </source>
</evidence>
<organism evidence="7">
    <name type="scientific">Neobacillus citreus</name>
    <dbReference type="NCBI Taxonomy" id="2833578"/>
    <lineage>
        <taxon>Bacteria</taxon>
        <taxon>Bacillati</taxon>
        <taxon>Bacillota</taxon>
        <taxon>Bacilli</taxon>
        <taxon>Bacillales</taxon>
        <taxon>Bacillaceae</taxon>
        <taxon>Neobacillus</taxon>
    </lineage>
</organism>
<dbReference type="GO" id="GO:0005524">
    <property type="term" value="F:ATP binding"/>
    <property type="evidence" value="ECO:0007669"/>
    <property type="project" value="UniProtKB-KW"/>
</dbReference>
<feature type="domain" description="Histidine kinase/HSP90-like ATPase" evidence="6">
    <location>
        <begin position="16"/>
        <end position="129"/>
    </location>
</feature>
<keyword evidence="1" id="KW-0723">Serine/threonine-protein kinase</keyword>
<keyword evidence="5 7" id="KW-0067">ATP-binding</keyword>
<reference evidence="7" key="1">
    <citation type="submission" date="2021-05" db="EMBL/GenBank/DDBJ databases">
        <title>Novel Bacillus species.</title>
        <authorList>
            <person name="Liu G."/>
        </authorList>
    </citation>
    <scope>NUCLEOTIDE SEQUENCE</scope>
    <source>
        <strain evidence="7">FJAT-50051</strain>
    </source>
</reference>
<evidence type="ECO:0000256" key="3">
    <source>
        <dbReference type="ARBA" id="ARBA00022741"/>
    </source>
</evidence>
<sequence length="141" mass="15027">MTTAMGAHRLDLACPPDDVTAVHDFLEGVWRDEPSIGAEDRMALELALVELTSNVIEHAGAGRGVSCSLDLDVADGTLGAVLRDDGGALPIDPAAASLPDALAESGRGLALVQMVVDELRYARVADRNEWSVRRDRRRSGH</sequence>
<name>A0A942T047_9BACI</name>
<dbReference type="InterPro" id="IPR050267">
    <property type="entry name" value="Anti-sigma-factor_SerPK"/>
</dbReference>
<evidence type="ECO:0000313" key="7">
    <source>
        <dbReference type="EMBL" id="MBS4183499.1"/>
    </source>
</evidence>
<proteinExistence type="predicted"/>
<evidence type="ECO:0000256" key="2">
    <source>
        <dbReference type="ARBA" id="ARBA00022679"/>
    </source>
</evidence>
<dbReference type="EMBL" id="JAGYPE010000003">
    <property type="protein sequence ID" value="MBS4183499.1"/>
    <property type="molecule type" value="Genomic_DNA"/>
</dbReference>